<dbReference type="AlphaFoldDB" id="A0AA45C5X6"/>
<dbReference type="PANTHER" id="PTHR43798:SF33">
    <property type="entry name" value="HYDROLASE, PUTATIVE (AFU_ORTHOLOGUE AFUA_2G14860)-RELATED"/>
    <property type="match status" value="1"/>
</dbReference>
<dbReference type="GO" id="GO:0016020">
    <property type="term" value="C:membrane"/>
    <property type="evidence" value="ECO:0007669"/>
    <property type="project" value="TreeGrafter"/>
</dbReference>
<keyword evidence="4" id="KW-1185">Reference proteome</keyword>
<name>A0AA45C5X6_9BACT</name>
<dbReference type="Pfam" id="PF00561">
    <property type="entry name" value="Abhydrolase_1"/>
    <property type="match status" value="1"/>
</dbReference>
<dbReference type="InterPro" id="IPR013595">
    <property type="entry name" value="Pept_S33_TAP-like_C"/>
</dbReference>
<feature type="domain" description="AB hydrolase-1" evidence="1">
    <location>
        <begin position="20"/>
        <end position="122"/>
    </location>
</feature>
<evidence type="ECO:0000259" key="1">
    <source>
        <dbReference type="Pfam" id="PF00561"/>
    </source>
</evidence>
<dbReference type="Pfam" id="PF08386">
    <property type="entry name" value="Abhydrolase_4"/>
    <property type="match status" value="1"/>
</dbReference>
<dbReference type="RefSeq" id="WP_109605233.1">
    <property type="nucleotide sequence ID" value="NZ_QGGI01000013.1"/>
</dbReference>
<dbReference type="InterPro" id="IPR050266">
    <property type="entry name" value="AB_hydrolase_sf"/>
</dbReference>
<reference evidence="3 4" key="1">
    <citation type="submission" date="2018-05" db="EMBL/GenBank/DDBJ databases">
        <title>Genomic Encyclopedia of Type Strains, Phase IV (KMG-IV): sequencing the most valuable type-strain genomes for metagenomic binning, comparative biology and taxonomic classification.</title>
        <authorList>
            <person name="Goeker M."/>
        </authorList>
    </citation>
    <scope>NUCLEOTIDE SEQUENCE [LARGE SCALE GENOMIC DNA]</scope>
    <source>
        <strain evidence="3 4">DSM 24906</strain>
    </source>
</reference>
<dbReference type="SUPFAM" id="SSF53474">
    <property type="entry name" value="alpha/beta-Hydrolases"/>
    <property type="match status" value="1"/>
</dbReference>
<dbReference type="PANTHER" id="PTHR43798">
    <property type="entry name" value="MONOACYLGLYCEROL LIPASE"/>
    <property type="match status" value="1"/>
</dbReference>
<dbReference type="EMBL" id="QGGI01000013">
    <property type="protein sequence ID" value="PWJ90031.1"/>
    <property type="molecule type" value="Genomic_DNA"/>
</dbReference>
<evidence type="ECO:0000259" key="2">
    <source>
        <dbReference type="Pfam" id="PF08386"/>
    </source>
</evidence>
<organism evidence="3 4">
    <name type="scientific">Oceanotoga teriensis</name>
    <dbReference type="NCBI Taxonomy" id="515440"/>
    <lineage>
        <taxon>Bacteria</taxon>
        <taxon>Thermotogati</taxon>
        <taxon>Thermotogota</taxon>
        <taxon>Thermotogae</taxon>
        <taxon>Petrotogales</taxon>
        <taxon>Petrotogaceae</taxon>
        <taxon>Oceanotoga</taxon>
    </lineage>
</organism>
<accession>A0AA45C5X6</accession>
<feature type="domain" description="Peptidase S33 tripeptidyl aminopeptidase-like C-terminal" evidence="2">
    <location>
        <begin position="204"/>
        <end position="247"/>
    </location>
</feature>
<dbReference type="Proteomes" id="UP000245921">
    <property type="component" value="Unassembled WGS sequence"/>
</dbReference>
<proteinExistence type="predicted"/>
<dbReference type="Gene3D" id="3.40.50.1820">
    <property type="entry name" value="alpha/beta hydrolase"/>
    <property type="match status" value="1"/>
</dbReference>
<evidence type="ECO:0000313" key="3">
    <source>
        <dbReference type="EMBL" id="PWJ90031.1"/>
    </source>
</evidence>
<evidence type="ECO:0000313" key="4">
    <source>
        <dbReference type="Proteomes" id="UP000245921"/>
    </source>
</evidence>
<sequence length="262" mass="30563">MFLENPGIYYEIDGNKDGTPLIFLNGIMMSTASWNELIPKFDKDLKIIRYDMRDQGKSSKLNNTYDIDIHVEDLKILLDHLQIQKVNILGVSYGSQVAQLFALKYPNRIEKMILPNSTDHVDNYLSSIGNAWKVAASLNDGEKFFDISLPYIYSPKFYNENMEWLMNRRKMFKDSLTKSWFESFTRLASSNETFNIKNKIHLIDHKILLIAGEKDIITPPENIKDMHSKMKNSEYIELKDTGHALFFETMSEFCDLINKFMK</sequence>
<dbReference type="InterPro" id="IPR029058">
    <property type="entry name" value="AB_hydrolase_fold"/>
</dbReference>
<comment type="caution">
    <text evidence="3">The sequence shown here is derived from an EMBL/GenBank/DDBJ whole genome shotgun (WGS) entry which is preliminary data.</text>
</comment>
<protein>
    <submittedName>
        <fullName evidence="3">Pimeloyl-ACP methyl ester carboxylesterase</fullName>
    </submittedName>
</protein>
<dbReference type="PRINTS" id="PR00111">
    <property type="entry name" value="ABHYDROLASE"/>
</dbReference>
<gene>
    <name evidence="3" type="ORF">C7380_11319</name>
</gene>
<dbReference type="InterPro" id="IPR000073">
    <property type="entry name" value="AB_hydrolase_1"/>
</dbReference>